<dbReference type="EMBL" id="CAJVPW010032929">
    <property type="protein sequence ID" value="CAG8729866.1"/>
    <property type="molecule type" value="Genomic_DNA"/>
</dbReference>
<name>A0ACA9PZZ2_9GLOM</name>
<feature type="non-terminal residue" evidence="1">
    <location>
        <position position="1"/>
    </location>
</feature>
<sequence length="53" mass="6314">TARTRSHDRSRIVECPLHKNDDLRFRIRRPSHQFQIPSRDGSETLGKQTIDVW</sequence>
<evidence type="ECO:0000313" key="1">
    <source>
        <dbReference type="EMBL" id="CAG8729866.1"/>
    </source>
</evidence>
<evidence type="ECO:0000313" key="2">
    <source>
        <dbReference type="Proteomes" id="UP000789366"/>
    </source>
</evidence>
<protein>
    <submittedName>
        <fullName evidence="1">17543_t:CDS:1</fullName>
    </submittedName>
</protein>
<keyword evidence="2" id="KW-1185">Reference proteome</keyword>
<proteinExistence type="predicted"/>
<dbReference type="Proteomes" id="UP000789366">
    <property type="component" value="Unassembled WGS sequence"/>
</dbReference>
<reference evidence="1" key="1">
    <citation type="submission" date="2021-06" db="EMBL/GenBank/DDBJ databases">
        <authorList>
            <person name="Kallberg Y."/>
            <person name="Tangrot J."/>
            <person name="Rosling A."/>
        </authorList>
    </citation>
    <scope>NUCLEOTIDE SEQUENCE</scope>
    <source>
        <strain evidence="1">28 12/20/2015</strain>
    </source>
</reference>
<comment type="caution">
    <text evidence="1">The sequence shown here is derived from an EMBL/GenBank/DDBJ whole genome shotgun (WGS) entry which is preliminary data.</text>
</comment>
<accession>A0ACA9PZZ2</accession>
<feature type="non-terminal residue" evidence="1">
    <location>
        <position position="53"/>
    </location>
</feature>
<organism evidence="1 2">
    <name type="scientific">Cetraspora pellucida</name>
    <dbReference type="NCBI Taxonomy" id="1433469"/>
    <lineage>
        <taxon>Eukaryota</taxon>
        <taxon>Fungi</taxon>
        <taxon>Fungi incertae sedis</taxon>
        <taxon>Mucoromycota</taxon>
        <taxon>Glomeromycotina</taxon>
        <taxon>Glomeromycetes</taxon>
        <taxon>Diversisporales</taxon>
        <taxon>Gigasporaceae</taxon>
        <taxon>Cetraspora</taxon>
    </lineage>
</organism>
<gene>
    <name evidence="1" type="ORF">SPELUC_LOCUS13030</name>
</gene>